<feature type="region of interest" description="Disordered" evidence="1">
    <location>
        <begin position="94"/>
        <end position="113"/>
    </location>
</feature>
<dbReference type="Proteomes" id="UP000799640">
    <property type="component" value="Unassembled WGS sequence"/>
</dbReference>
<sequence length="261" mass="28735">MPQLLPSCERPRTYFCFRSAQESPGHGRYSSKAAPSRVTKLWYETSHCFYWLFGITMASPQDLIGTNHLQGGGRSETTFQTPWSLINLSSQKIFDPNPAAEPQKPPTQSSPVSYQTSRRYASLIAMPIPESVSTQISDVSSECLSTLGEIPCGKELQGQRLSDFLTDLKHQQAEAADQASYPEAINWLTRTVGFGNELYTSTEAVHKRCSYLHTNNMSPRSPSEGHQQSSAGRGGAITFSGVLGPCQPEFPATSLRPKPRS</sequence>
<accession>A0A6G1HYU0</accession>
<evidence type="ECO:0000256" key="1">
    <source>
        <dbReference type="SAM" id="MobiDB-lite"/>
    </source>
</evidence>
<feature type="compositionally biased region" description="Polar residues" evidence="1">
    <location>
        <begin position="213"/>
        <end position="231"/>
    </location>
</feature>
<reference evidence="2" key="1">
    <citation type="journal article" date="2020" name="Stud. Mycol.">
        <title>101 Dothideomycetes genomes: a test case for predicting lifestyles and emergence of pathogens.</title>
        <authorList>
            <person name="Haridas S."/>
            <person name="Albert R."/>
            <person name="Binder M."/>
            <person name="Bloem J."/>
            <person name="Labutti K."/>
            <person name="Salamov A."/>
            <person name="Andreopoulos B."/>
            <person name="Baker S."/>
            <person name="Barry K."/>
            <person name="Bills G."/>
            <person name="Bluhm B."/>
            <person name="Cannon C."/>
            <person name="Castanera R."/>
            <person name="Culley D."/>
            <person name="Daum C."/>
            <person name="Ezra D."/>
            <person name="Gonzalez J."/>
            <person name="Henrissat B."/>
            <person name="Kuo A."/>
            <person name="Liang C."/>
            <person name="Lipzen A."/>
            <person name="Lutzoni F."/>
            <person name="Magnuson J."/>
            <person name="Mondo S."/>
            <person name="Nolan M."/>
            <person name="Ohm R."/>
            <person name="Pangilinan J."/>
            <person name="Park H.-J."/>
            <person name="Ramirez L."/>
            <person name="Alfaro M."/>
            <person name="Sun H."/>
            <person name="Tritt A."/>
            <person name="Yoshinaga Y."/>
            <person name="Zwiers L.-H."/>
            <person name="Turgeon B."/>
            <person name="Goodwin S."/>
            <person name="Spatafora J."/>
            <person name="Crous P."/>
            <person name="Grigoriev I."/>
        </authorList>
    </citation>
    <scope>NUCLEOTIDE SEQUENCE</scope>
    <source>
        <strain evidence="2">CBS 262.69</strain>
    </source>
</reference>
<gene>
    <name evidence="2" type="ORF">EJ06DRAFT_376773</name>
</gene>
<name>A0A6G1HYU0_9PEZI</name>
<dbReference type="EMBL" id="ML996693">
    <property type="protein sequence ID" value="KAF2401104.1"/>
    <property type="molecule type" value="Genomic_DNA"/>
</dbReference>
<protein>
    <submittedName>
        <fullName evidence="2">Uncharacterized protein</fullName>
    </submittedName>
</protein>
<feature type="region of interest" description="Disordered" evidence="1">
    <location>
        <begin position="213"/>
        <end position="261"/>
    </location>
</feature>
<evidence type="ECO:0000313" key="3">
    <source>
        <dbReference type="Proteomes" id="UP000799640"/>
    </source>
</evidence>
<proteinExistence type="predicted"/>
<evidence type="ECO:0000313" key="2">
    <source>
        <dbReference type="EMBL" id="KAF2401104.1"/>
    </source>
</evidence>
<organism evidence="2 3">
    <name type="scientific">Trichodelitschia bisporula</name>
    <dbReference type="NCBI Taxonomy" id="703511"/>
    <lineage>
        <taxon>Eukaryota</taxon>
        <taxon>Fungi</taxon>
        <taxon>Dikarya</taxon>
        <taxon>Ascomycota</taxon>
        <taxon>Pezizomycotina</taxon>
        <taxon>Dothideomycetes</taxon>
        <taxon>Dothideomycetes incertae sedis</taxon>
        <taxon>Phaeotrichales</taxon>
        <taxon>Phaeotrichaceae</taxon>
        <taxon>Trichodelitschia</taxon>
    </lineage>
</organism>
<keyword evidence="3" id="KW-1185">Reference proteome</keyword>
<dbReference type="AlphaFoldDB" id="A0A6G1HYU0"/>